<feature type="transmembrane region" description="Helical" evidence="1">
    <location>
        <begin position="7"/>
        <end position="26"/>
    </location>
</feature>
<proteinExistence type="predicted"/>
<protein>
    <submittedName>
        <fullName evidence="2">DUF885 domain-containing protein</fullName>
    </submittedName>
</protein>
<dbReference type="InterPro" id="IPR010281">
    <property type="entry name" value="DUF885"/>
</dbReference>
<evidence type="ECO:0000313" key="2">
    <source>
        <dbReference type="EMBL" id="HJC23442.1"/>
    </source>
</evidence>
<sequence>MKKKLPCLFTAVFFLGFAAVFFYFFLNSDARRFRQVTENFFASSLAGDSLSLHYTLADPSPYLDAPSPATLPVYSRSGRQAGAAVMENLLTALWKIDPEKLNERDAFTHTLLTAYLENELAGARCEYFEEPLSPSSGMHLDLPVLLAEYAFRSREDLEDYLEILESIPDYLNGLGEYEKEKAAAGLFMTEEDAAEVVEQCDAILDDVLLENGAHFLQVTFAERLDHLIETGEVDAEEREKYLSENDRLLSTVAAPAYEALGDTVFLLSGSGLYEGGLGRVSGGIVYYTYLLRHNTGSSRTPEEITGLLSDQLQEDVRALQELSARYQQLTGQAPDSASARFSFPFADEQEILEDLKGRMQNDFPPLSALTDTPVTCTAKTVSESLQAYTSPAFYLTPPLDDLSENVIYINPSSTRTGLELYTTLAHEGYPGHLYQTVYSQLYSNSLTDNPVRSALSFSGFVEGWAYYVENLSYGYAAQVLAENGASEADQVLVSLLCLERNLQINLYCLLDLSIHYYGAQQADVFRSLAAFGISDEGTADAIYDYIRREPTTYLKYYLSYLELLALKQEAQELWKEQYSDLRFHTFLLQTGPCDFTSLRSRLLQSGLPGTQDKG</sequence>
<dbReference type="PANTHER" id="PTHR33361">
    <property type="entry name" value="GLR0591 PROTEIN"/>
    <property type="match status" value="1"/>
</dbReference>
<organism evidence="2 3">
    <name type="scientific">Candidatus Eisenbergiella merdavium</name>
    <dbReference type="NCBI Taxonomy" id="2838551"/>
    <lineage>
        <taxon>Bacteria</taxon>
        <taxon>Bacillati</taxon>
        <taxon>Bacillota</taxon>
        <taxon>Clostridia</taxon>
        <taxon>Lachnospirales</taxon>
        <taxon>Lachnospiraceae</taxon>
        <taxon>Eisenbergiella</taxon>
    </lineage>
</organism>
<dbReference type="PANTHER" id="PTHR33361:SF2">
    <property type="entry name" value="DUF885 DOMAIN-CONTAINING PROTEIN"/>
    <property type="match status" value="1"/>
</dbReference>
<keyword evidence="1" id="KW-1133">Transmembrane helix</keyword>
<evidence type="ECO:0000256" key="1">
    <source>
        <dbReference type="SAM" id="Phobius"/>
    </source>
</evidence>
<dbReference type="Proteomes" id="UP000823891">
    <property type="component" value="Unassembled WGS sequence"/>
</dbReference>
<reference evidence="2" key="1">
    <citation type="journal article" date="2021" name="PeerJ">
        <title>Extensive microbial diversity within the chicken gut microbiome revealed by metagenomics and culture.</title>
        <authorList>
            <person name="Gilroy R."/>
            <person name="Ravi A."/>
            <person name="Getino M."/>
            <person name="Pursley I."/>
            <person name="Horton D.L."/>
            <person name="Alikhan N.F."/>
            <person name="Baker D."/>
            <person name="Gharbi K."/>
            <person name="Hall N."/>
            <person name="Watson M."/>
            <person name="Adriaenssens E.M."/>
            <person name="Foster-Nyarko E."/>
            <person name="Jarju S."/>
            <person name="Secka A."/>
            <person name="Antonio M."/>
            <person name="Oren A."/>
            <person name="Chaudhuri R.R."/>
            <person name="La Ragione R."/>
            <person name="Hildebrand F."/>
            <person name="Pallen M.J."/>
        </authorList>
    </citation>
    <scope>NUCLEOTIDE SEQUENCE</scope>
    <source>
        <strain evidence="2">USAMLcec2-132</strain>
    </source>
</reference>
<gene>
    <name evidence="2" type="ORF">H9761_07030</name>
</gene>
<dbReference type="EMBL" id="DWWS01000023">
    <property type="protein sequence ID" value="HJC23442.1"/>
    <property type="molecule type" value="Genomic_DNA"/>
</dbReference>
<dbReference type="Pfam" id="PF05960">
    <property type="entry name" value="DUF885"/>
    <property type="match status" value="1"/>
</dbReference>
<keyword evidence="1" id="KW-0812">Transmembrane</keyword>
<evidence type="ECO:0000313" key="3">
    <source>
        <dbReference type="Proteomes" id="UP000823891"/>
    </source>
</evidence>
<name>A0A9D2NFL0_9FIRM</name>
<reference evidence="2" key="2">
    <citation type="submission" date="2021-04" db="EMBL/GenBank/DDBJ databases">
        <authorList>
            <person name="Gilroy R."/>
        </authorList>
    </citation>
    <scope>NUCLEOTIDE SEQUENCE</scope>
    <source>
        <strain evidence="2">USAMLcec2-132</strain>
    </source>
</reference>
<keyword evidence="1" id="KW-0472">Membrane</keyword>
<dbReference type="AlphaFoldDB" id="A0A9D2NFL0"/>
<comment type="caution">
    <text evidence="2">The sequence shown here is derived from an EMBL/GenBank/DDBJ whole genome shotgun (WGS) entry which is preliminary data.</text>
</comment>
<accession>A0A9D2NFL0</accession>